<dbReference type="GO" id="GO:0015109">
    <property type="term" value="F:chromate transmembrane transporter activity"/>
    <property type="evidence" value="ECO:0007669"/>
    <property type="project" value="InterPro"/>
</dbReference>
<reference evidence="8 9" key="1">
    <citation type="submission" date="2016-10" db="EMBL/GenBank/DDBJ databases">
        <title>Flavobacterium gilvum sp. nov., isolated from stream water.</title>
        <authorList>
            <person name="Shin S.-K."/>
            <person name="Cho Y.-J."/>
            <person name="Yi H."/>
        </authorList>
    </citation>
    <scope>NUCLEOTIDE SEQUENCE [LARGE SCALE GENOMIC DNA]</scope>
    <source>
        <strain evidence="8 9">EM1308</strain>
    </source>
</reference>
<evidence type="ECO:0000256" key="6">
    <source>
        <dbReference type="ARBA" id="ARBA00023136"/>
    </source>
</evidence>
<keyword evidence="6 7" id="KW-0472">Membrane</keyword>
<dbReference type="PANTHER" id="PTHR43663:SF1">
    <property type="entry name" value="CHROMATE TRANSPORTER"/>
    <property type="match status" value="1"/>
</dbReference>
<dbReference type="EMBL" id="CP017479">
    <property type="protein sequence ID" value="AOW09368.1"/>
    <property type="molecule type" value="Genomic_DNA"/>
</dbReference>
<dbReference type="RefSeq" id="WP_035634482.1">
    <property type="nucleotide sequence ID" value="NZ_CP017479.1"/>
</dbReference>
<feature type="transmembrane region" description="Helical" evidence="7">
    <location>
        <begin position="293"/>
        <end position="315"/>
    </location>
</feature>
<proteinExistence type="inferred from homology"/>
<accession>A0AAC9I687</accession>
<keyword evidence="5 7" id="KW-1133">Transmembrane helix</keyword>
<dbReference type="InterPro" id="IPR052518">
    <property type="entry name" value="CHR_Transporter"/>
</dbReference>
<feature type="transmembrane region" description="Helical" evidence="7">
    <location>
        <begin position="262"/>
        <end position="287"/>
    </location>
</feature>
<evidence type="ECO:0000256" key="1">
    <source>
        <dbReference type="ARBA" id="ARBA00004651"/>
    </source>
</evidence>
<evidence type="ECO:0000256" key="2">
    <source>
        <dbReference type="ARBA" id="ARBA00005262"/>
    </source>
</evidence>
<evidence type="ECO:0000256" key="4">
    <source>
        <dbReference type="ARBA" id="ARBA00022692"/>
    </source>
</evidence>
<dbReference type="InterPro" id="IPR003370">
    <property type="entry name" value="Chromate_transpt"/>
</dbReference>
<feature type="transmembrane region" description="Helical" evidence="7">
    <location>
        <begin position="327"/>
        <end position="348"/>
    </location>
</feature>
<sequence length="392" mass="42002">MSEIIKNQPNYTLLDLIKYFLKLGTTGFGGPVALVGYMHRDLVEGKKWINDSDFKEGLALSQLAPGPLAAQLGIYIGFVHYGVLGATLSGLAFVLPSFIMVVLLGITYQAFGGLPWMQAIFYGISAAVIGIIVLSSYKLTVKSISKFEIPAIKNNWLLWLFYVSAIIITAVTQNEELLLFVALGFIYMVVKAPPQWIKRPKVASFFLLSTVGLSGIDLGKLGDLAWFFIKAGAFVFGSGLAIVPFLHAGVVNEHGWLTENQFVDAVAVAMITPGPVVITVGFIGYLVAGFKGASIAALATFFPCYLFTVIPAPYFKKISQNKSIKAFVDGITAAVIGALVGAVIVIASRSIVDIPTALIAVGTVLTLIYVKKIQEPHIIGIAAVLGVLIKLL</sequence>
<dbReference type="AlphaFoldDB" id="A0AAC9I687"/>
<feature type="transmembrane region" description="Helical" evidence="7">
    <location>
        <begin position="119"/>
        <end position="137"/>
    </location>
</feature>
<feature type="transmembrane region" description="Helical" evidence="7">
    <location>
        <begin position="58"/>
        <end position="78"/>
    </location>
</feature>
<dbReference type="Pfam" id="PF02417">
    <property type="entry name" value="Chromate_transp"/>
    <property type="match status" value="2"/>
</dbReference>
<dbReference type="PIRSF" id="PIRSF004810">
    <property type="entry name" value="ChrA"/>
    <property type="match status" value="1"/>
</dbReference>
<evidence type="ECO:0000256" key="7">
    <source>
        <dbReference type="SAM" id="Phobius"/>
    </source>
</evidence>
<dbReference type="KEGG" id="fgl:EM308_07535"/>
<organism evidence="8 9">
    <name type="scientific">Flavobacterium gilvum</name>
    <dbReference type="NCBI Taxonomy" id="1492737"/>
    <lineage>
        <taxon>Bacteria</taxon>
        <taxon>Pseudomonadati</taxon>
        <taxon>Bacteroidota</taxon>
        <taxon>Flavobacteriia</taxon>
        <taxon>Flavobacteriales</taxon>
        <taxon>Flavobacteriaceae</taxon>
        <taxon>Flavobacterium</taxon>
    </lineage>
</organism>
<keyword evidence="3" id="KW-1003">Cell membrane</keyword>
<evidence type="ECO:0000313" key="8">
    <source>
        <dbReference type="EMBL" id="AOW09368.1"/>
    </source>
</evidence>
<dbReference type="Proteomes" id="UP000175968">
    <property type="component" value="Chromosome"/>
</dbReference>
<protein>
    <submittedName>
        <fullName evidence="8">Chromate transporter</fullName>
    </submittedName>
</protein>
<dbReference type="NCBIfam" id="TIGR00937">
    <property type="entry name" value="2A51"/>
    <property type="match status" value="1"/>
</dbReference>
<feature type="transmembrane region" description="Helical" evidence="7">
    <location>
        <begin position="19"/>
        <end position="37"/>
    </location>
</feature>
<dbReference type="InterPro" id="IPR014047">
    <property type="entry name" value="Chr_Tranpt_l_chain"/>
</dbReference>
<feature type="transmembrane region" description="Helical" evidence="7">
    <location>
        <begin position="157"/>
        <end position="190"/>
    </location>
</feature>
<feature type="transmembrane region" description="Helical" evidence="7">
    <location>
        <begin position="225"/>
        <end position="250"/>
    </location>
</feature>
<dbReference type="PANTHER" id="PTHR43663">
    <property type="entry name" value="CHROMATE TRANSPORT PROTEIN-RELATED"/>
    <property type="match status" value="1"/>
</dbReference>
<keyword evidence="4 7" id="KW-0812">Transmembrane</keyword>
<gene>
    <name evidence="8" type="ORF">EM308_07535</name>
</gene>
<feature type="transmembrane region" description="Helical" evidence="7">
    <location>
        <begin position="354"/>
        <end position="370"/>
    </location>
</feature>
<evidence type="ECO:0000256" key="3">
    <source>
        <dbReference type="ARBA" id="ARBA00022475"/>
    </source>
</evidence>
<evidence type="ECO:0000313" key="9">
    <source>
        <dbReference type="Proteomes" id="UP000175968"/>
    </source>
</evidence>
<keyword evidence="9" id="KW-1185">Reference proteome</keyword>
<comment type="subcellular location">
    <subcellularLocation>
        <location evidence="1">Cell membrane</location>
        <topology evidence="1">Multi-pass membrane protein</topology>
    </subcellularLocation>
</comment>
<dbReference type="GO" id="GO:0005886">
    <property type="term" value="C:plasma membrane"/>
    <property type="evidence" value="ECO:0007669"/>
    <property type="project" value="UniProtKB-SubCell"/>
</dbReference>
<feature type="transmembrane region" description="Helical" evidence="7">
    <location>
        <begin position="84"/>
        <end position="107"/>
    </location>
</feature>
<comment type="similarity">
    <text evidence="2">Belongs to the chromate ion transporter (CHR) (TC 2.A.51) family.</text>
</comment>
<name>A0AAC9I687_9FLAO</name>
<evidence type="ECO:0000256" key="5">
    <source>
        <dbReference type="ARBA" id="ARBA00022989"/>
    </source>
</evidence>